<dbReference type="EMBL" id="GBXM01082510">
    <property type="protein sequence ID" value="JAH26067.1"/>
    <property type="molecule type" value="Transcribed_RNA"/>
</dbReference>
<organism evidence="1">
    <name type="scientific">Anguilla anguilla</name>
    <name type="common">European freshwater eel</name>
    <name type="synonym">Muraena anguilla</name>
    <dbReference type="NCBI Taxonomy" id="7936"/>
    <lineage>
        <taxon>Eukaryota</taxon>
        <taxon>Metazoa</taxon>
        <taxon>Chordata</taxon>
        <taxon>Craniata</taxon>
        <taxon>Vertebrata</taxon>
        <taxon>Euteleostomi</taxon>
        <taxon>Actinopterygii</taxon>
        <taxon>Neopterygii</taxon>
        <taxon>Teleostei</taxon>
        <taxon>Anguilliformes</taxon>
        <taxon>Anguillidae</taxon>
        <taxon>Anguilla</taxon>
    </lineage>
</organism>
<reference evidence="1" key="2">
    <citation type="journal article" date="2015" name="Fish Shellfish Immunol.">
        <title>Early steps in the European eel (Anguilla anguilla)-Vibrio vulnificus interaction in the gills: Role of the RtxA13 toxin.</title>
        <authorList>
            <person name="Callol A."/>
            <person name="Pajuelo D."/>
            <person name="Ebbesson L."/>
            <person name="Teles M."/>
            <person name="MacKenzie S."/>
            <person name="Amaro C."/>
        </authorList>
    </citation>
    <scope>NUCLEOTIDE SEQUENCE</scope>
</reference>
<reference evidence="1" key="1">
    <citation type="submission" date="2014-11" db="EMBL/GenBank/DDBJ databases">
        <authorList>
            <person name="Amaro Gonzalez C."/>
        </authorList>
    </citation>
    <scope>NUCLEOTIDE SEQUENCE</scope>
</reference>
<protein>
    <submittedName>
        <fullName evidence="1">Uncharacterized protein</fullName>
    </submittedName>
</protein>
<evidence type="ECO:0000313" key="1">
    <source>
        <dbReference type="EMBL" id="JAH26067.1"/>
    </source>
</evidence>
<sequence>MHLILPSQMMRMIHHLLLTFTKIHTSSSCKV</sequence>
<proteinExistence type="predicted"/>
<accession>A0A0E9RB90</accession>
<name>A0A0E9RB90_ANGAN</name>
<dbReference type="AlphaFoldDB" id="A0A0E9RB90"/>